<keyword evidence="4" id="KW-1185">Reference proteome</keyword>
<dbReference type="InterPro" id="IPR057031">
    <property type="entry name" value="SFR19-like_C"/>
</dbReference>
<sequence>MLQPNYIVPPPPPPPPPPPLPPPPPPPPPSFQQFSSKEFNSVLQSYPTLQNYGSLSKEYPVPESTKNISYEVTNSCSKADTTLPLQGSGLAKHDSPQVHTFETPTFENVSPTIEGGQSWTGASEDEIIEGVATTKHEQKKKPVDKHDKTRGLTLLREKVIELVREILKPKWREGIITKEAFKIIAKKAVDKVLGTVKPPLIPNTVEKVATYMTAARPKILKLVQGYVDKYARD</sequence>
<organism evidence="3 4">
    <name type="scientific">Ceratodon purpureus</name>
    <name type="common">Fire moss</name>
    <name type="synonym">Dicranum purpureum</name>
    <dbReference type="NCBI Taxonomy" id="3225"/>
    <lineage>
        <taxon>Eukaryota</taxon>
        <taxon>Viridiplantae</taxon>
        <taxon>Streptophyta</taxon>
        <taxon>Embryophyta</taxon>
        <taxon>Bryophyta</taxon>
        <taxon>Bryophytina</taxon>
        <taxon>Bryopsida</taxon>
        <taxon>Dicranidae</taxon>
        <taxon>Pseudoditrichales</taxon>
        <taxon>Ditrichaceae</taxon>
        <taxon>Ceratodon</taxon>
    </lineage>
</organism>
<feature type="domain" description="SFR19-like C-terminal" evidence="2">
    <location>
        <begin position="154"/>
        <end position="207"/>
    </location>
</feature>
<dbReference type="Proteomes" id="UP000822688">
    <property type="component" value="Chromosome 4"/>
</dbReference>
<evidence type="ECO:0000256" key="1">
    <source>
        <dbReference type="SAM" id="MobiDB-lite"/>
    </source>
</evidence>
<proteinExistence type="predicted"/>
<feature type="compositionally biased region" description="Pro residues" evidence="1">
    <location>
        <begin position="7"/>
        <end position="30"/>
    </location>
</feature>
<evidence type="ECO:0000313" key="4">
    <source>
        <dbReference type="Proteomes" id="UP000822688"/>
    </source>
</evidence>
<dbReference type="InterPro" id="IPR052650">
    <property type="entry name" value="Zinc_finger_CCCH"/>
</dbReference>
<name>A0A8T0IBY6_CERPU</name>
<dbReference type="PANTHER" id="PTHR36886">
    <property type="entry name" value="PROTEIN FRIGIDA-ESSENTIAL 1"/>
    <property type="match status" value="1"/>
</dbReference>
<dbReference type="PANTHER" id="PTHR36886:SF3">
    <property type="entry name" value="PROTEIN FRIGIDA-ESSENTIAL 1"/>
    <property type="match status" value="1"/>
</dbReference>
<reference evidence="3" key="1">
    <citation type="submission" date="2020-06" db="EMBL/GenBank/DDBJ databases">
        <title>WGS assembly of Ceratodon purpureus strain R40.</title>
        <authorList>
            <person name="Carey S.B."/>
            <person name="Jenkins J."/>
            <person name="Shu S."/>
            <person name="Lovell J.T."/>
            <person name="Sreedasyam A."/>
            <person name="Maumus F."/>
            <person name="Tiley G.P."/>
            <person name="Fernandez-Pozo N."/>
            <person name="Barry K."/>
            <person name="Chen C."/>
            <person name="Wang M."/>
            <person name="Lipzen A."/>
            <person name="Daum C."/>
            <person name="Saski C.A."/>
            <person name="Payton A.C."/>
            <person name="Mcbreen J.C."/>
            <person name="Conrad R.E."/>
            <person name="Kollar L.M."/>
            <person name="Olsson S."/>
            <person name="Huttunen S."/>
            <person name="Landis J.B."/>
            <person name="Wickett N.J."/>
            <person name="Johnson M.G."/>
            <person name="Rensing S.A."/>
            <person name="Grimwood J."/>
            <person name="Schmutz J."/>
            <person name="Mcdaniel S.F."/>
        </authorList>
    </citation>
    <scope>NUCLEOTIDE SEQUENCE</scope>
    <source>
        <strain evidence="3">R40</strain>
    </source>
</reference>
<comment type="caution">
    <text evidence="3">The sequence shown here is derived from an EMBL/GenBank/DDBJ whole genome shotgun (WGS) entry which is preliminary data.</text>
</comment>
<dbReference type="EMBL" id="CM026424">
    <property type="protein sequence ID" value="KAG0580003.1"/>
    <property type="molecule type" value="Genomic_DNA"/>
</dbReference>
<feature type="region of interest" description="Disordered" evidence="1">
    <location>
        <begin position="1"/>
        <end position="34"/>
    </location>
</feature>
<gene>
    <name evidence="3" type="ORF">KC19_4G141200</name>
</gene>
<accession>A0A8T0IBY6</accession>
<evidence type="ECO:0000313" key="3">
    <source>
        <dbReference type="EMBL" id="KAG0580003.1"/>
    </source>
</evidence>
<evidence type="ECO:0000259" key="2">
    <source>
        <dbReference type="Pfam" id="PF23030"/>
    </source>
</evidence>
<protein>
    <recommendedName>
        <fullName evidence="2">SFR19-like C-terminal domain-containing protein</fullName>
    </recommendedName>
</protein>
<dbReference type="AlphaFoldDB" id="A0A8T0IBY6"/>
<dbReference type="Pfam" id="PF23030">
    <property type="entry name" value="SCAF11-like_C"/>
    <property type="match status" value="1"/>
</dbReference>